<sequence length="80" mass="9087">VTEYTKRQLTVPHDILPVISAIAKCIATRTGGTYLAGLWKETLHLDLLWWISDPEDPIHQHGDRPNSWRGPSWSWIGVQG</sequence>
<dbReference type="RefSeq" id="XP_033578298.1">
    <property type="nucleotide sequence ID" value="XM_033714512.1"/>
</dbReference>
<evidence type="ECO:0000313" key="2">
    <source>
        <dbReference type="Proteomes" id="UP000504636"/>
    </source>
</evidence>
<gene>
    <name evidence="1 3" type="ORF">BDZ99DRAFT_350846</name>
</gene>
<dbReference type="EMBL" id="MU003698">
    <property type="protein sequence ID" value="KAF2811334.1"/>
    <property type="molecule type" value="Genomic_DNA"/>
</dbReference>
<organism evidence="1">
    <name type="scientific">Mytilinidion resinicola</name>
    <dbReference type="NCBI Taxonomy" id="574789"/>
    <lineage>
        <taxon>Eukaryota</taxon>
        <taxon>Fungi</taxon>
        <taxon>Dikarya</taxon>
        <taxon>Ascomycota</taxon>
        <taxon>Pezizomycotina</taxon>
        <taxon>Dothideomycetes</taxon>
        <taxon>Pleosporomycetidae</taxon>
        <taxon>Mytilinidiales</taxon>
        <taxon>Mytilinidiaceae</taxon>
        <taxon>Mytilinidion</taxon>
    </lineage>
</organism>
<dbReference type="AlphaFoldDB" id="A0A6A6YTI2"/>
<feature type="non-terminal residue" evidence="1">
    <location>
        <position position="80"/>
    </location>
</feature>
<evidence type="ECO:0000313" key="1">
    <source>
        <dbReference type="EMBL" id="KAF2811334.1"/>
    </source>
</evidence>
<dbReference type="OrthoDB" id="3661438at2759"/>
<proteinExistence type="predicted"/>
<protein>
    <recommendedName>
        <fullName evidence="4">Heterokaryon incompatibility domain-containing protein</fullName>
    </recommendedName>
</protein>
<dbReference type="PANTHER" id="PTHR33112:SF9">
    <property type="entry name" value="HETEROKARYON INCOMPATIBILITY DOMAIN-CONTAINING PROTEIN"/>
    <property type="match status" value="1"/>
</dbReference>
<reference evidence="3" key="2">
    <citation type="submission" date="2020-04" db="EMBL/GenBank/DDBJ databases">
        <authorList>
            <consortium name="NCBI Genome Project"/>
        </authorList>
    </citation>
    <scope>NUCLEOTIDE SEQUENCE</scope>
    <source>
        <strain evidence="3">CBS 304.34</strain>
    </source>
</reference>
<dbReference type="GeneID" id="54455405"/>
<reference evidence="1 3" key="1">
    <citation type="journal article" date="2020" name="Stud. Mycol.">
        <title>101 Dothideomycetes genomes: a test case for predicting lifestyles and emergence of pathogens.</title>
        <authorList>
            <person name="Haridas S."/>
            <person name="Albert R."/>
            <person name="Binder M."/>
            <person name="Bloem J."/>
            <person name="Labutti K."/>
            <person name="Salamov A."/>
            <person name="Andreopoulos B."/>
            <person name="Baker S."/>
            <person name="Barry K."/>
            <person name="Bills G."/>
            <person name="Bluhm B."/>
            <person name="Cannon C."/>
            <person name="Castanera R."/>
            <person name="Culley D."/>
            <person name="Daum C."/>
            <person name="Ezra D."/>
            <person name="Gonzalez J."/>
            <person name="Henrissat B."/>
            <person name="Kuo A."/>
            <person name="Liang C."/>
            <person name="Lipzen A."/>
            <person name="Lutzoni F."/>
            <person name="Magnuson J."/>
            <person name="Mondo S."/>
            <person name="Nolan M."/>
            <person name="Ohm R."/>
            <person name="Pangilinan J."/>
            <person name="Park H.-J."/>
            <person name="Ramirez L."/>
            <person name="Alfaro M."/>
            <person name="Sun H."/>
            <person name="Tritt A."/>
            <person name="Yoshinaga Y."/>
            <person name="Zwiers L.-H."/>
            <person name="Turgeon B."/>
            <person name="Goodwin S."/>
            <person name="Spatafora J."/>
            <person name="Crous P."/>
            <person name="Grigoriev I."/>
        </authorList>
    </citation>
    <scope>NUCLEOTIDE SEQUENCE</scope>
    <source>
        <strain evidence="1 3">CBS 304.34</strain>
    </source>
</reference>
<feature type="non-terminal residue" evidence="1">
    <location>
        <position position="1"/>
    </location>
</feature>
<dbReference type="Proteomes" id="UP000504636">
    <property type="component" value="Unplaced"/>
</dbReference>
<dbReference type="PANTHER" id="PTHR33112">
    <property type="entry name" value="DOMAIN PROTEIN, PUTATIVE-RELATED"/>
    <property type="match status" value="1"/>
</dbReference>
<accession>A0A6A6YTI2</accession>
<name>A0A6A6YTI2_9PEZI</name>
<evidence type="ECO:0008006" key="4">
    <source>
        <dbReference type="Google" id="ProtNLM"/>
    </source>
</evidence>
<keyword evidence="2" id="KW-1185">Reference proteome</keyword>
<reference evidence="3" key="3">
    <citation type="submission" date="2025-04" db="UniProtKB">
        <authorList>
            <consortium name="RefSeq"/>
        </authorList>
    </citation>
    <scope>IDENTIFICATION</scope>
    <source>
        <strain evidence="3">CBS 304.34</strain>
    </source>
</reference>
<evidence type="ECO:0000313" key="3">
    <source>
        <dbReference type="RefSeq" id="XP_033578298.1"/>
    </source>
</evidence>